<name>A0ABY2G5Q9_9FLAO</name>
<dbReference type="PANTHER" id="PTHR12526:SF630">
    <property type="entry name" value="GLYCOSYLTRANSFERASE"/>
    <property type="match status" value="1"/>
</dbReference>
<comment type="caution">
    <text evidence="3">The sequence shown here is derived from an EMBL/GenBank/DDBJ whole genome shotgun (WGS) entry which is preliminary data.</text>
</comment>
<dbReference type="Proteomes" id="UP000294930">
    <property type="component" value="Unassembled WGS sequence"/>
</dbReference>
<dbReference type="InterPro" id="IPR028098">
    <property type="entry name" value="Glyco_trans_4-like_N"/>
</dbReference>
<dbReference type="Gene3D" id="3.40.50.2000">
    <property type="entry name" value="Glycogen Phosphorylase B"/>
    <property type="match status" value="2"/>
</dbReference>
<feature type="domain" description="Glycosyl transferase family 1" evidence="1">
    <location>
        <begin position="198"/>
        <end position="363"/>
    </location>
</feature>
<accession>A0ABY2G5Q9</accession>
<dbReference type="SUPFAM" id="SSF53756">
    <property type="entry name" value="UDP-Glycosyltransferase/glycogen phosphorylase"/>
    <property type="match status" value="1"/>
</dbReference>
<feature type="domain" description="Glycosyltransferase subfamily 4-like N-terminal" evidence="2">
    <location>
        <begin position="16"/>
        <end position="185"/>
    </location>
</feature>
<organism evidence="3 4">
    <name type="scientific">Meridianimaribacter flavus</name>
    <dbReference type="NCBI Taxonomy" id="571115"/>
    <lineage>
        <taxon>Bacteria</taxon>
        <taxon>Pseudomonadati</taxon>
        <taxon>Bacteroidota</taxon>
        <taxon>Flavobacteriia</taxon>
        <taxon>Flavobacteriales</taxon>
        <taxon>Flavobacteriaceae</taxon>
        <taxon>Meridianimaribacter</taxon>
    </lineage>
</organism>
<evidence type="ECO:0000259" key="1">
    <source>
        <dbReference type="Pfam" id="PF00534"/>
    </source>
</evidence>
<proteinExistence type="predicted"/>
<dbReference type="PANTHER" id="PTHR12526">
    <property type="entry name" value="GLYCOSYLTRANSFERASE"/>
    <property type="match status" value="1"/>
</dbReference>
<dbReference type="RefSeq" id="WP_165353681.1">
    <property type="nucleotide sequence ID" value="NZ_SOQZ01000002.1"/>
</dbReference>
<dbReference type="InterPro" id="IPR001296">
    <property type="entry name" value="Glyco_trans_1"/>
</dbReference>
<protein>
    <submittedName>
        <fullName evidence="3">N-acetylgalactosamine-N, N'-diacetylbacillosaminyl-diphospho-undecaprenol 4-alpha-N-acetylgalactosaminyltransferase</fullName>
    </submittedName>
</protein>
<dbReference type="EMBL" id="SOQZ01000002">
    <property type="protein sequence ID" value="TDY12391.1"/>
    <property type="molecule type" value="Genomic_DNA"/>
</dbReference>
<dbReference type="Pfam" id="PF13439">
    <property type="entry name" value="Glyco_transf_4"/>
    <property type="match status" value="1"/>
</dbReference>
<reference evidence="3 4" key="1">
    <citation type="submission" date="2019-03" db="EMBL/GenBank/DDBJ databases">
        <title>Genomic Encyclopedia of Type Strains, Phase III (KMG-III): the genomes of soil and plant-associated and newly described type strains.</title>
        <authorList>
            <person name="Whitman W."/>
        </authorList>
    </citation>
    <scope>NUCLEOTIDE SEQUENCE [LARGE SCALE GENOMIC DNA]</scope>
    <source>
        <strain evidence="3 4">CGMCC 1.10957</strain>
    </source>
</reference>
<evidence type="ECO:0000259" key="2">
    <source>
        <dbReference type="Pfam" id="PF13439"/>
    </source>
</evidence>
<keyword evidence="4" id="KW-1185">Reference proteome</keyword>
<gene>
    <name evidence="3" type="ORF">A8975_1155</name>
</gene>
<evidence type="ECO:0000313" key="4">
    <source>
        <dbReference type="Proteomes" id="UP000294930"/>
    </source>
</evidence>
<evidence type="ECO:0000313" key="3">
    <source>
        <dbReference type="EMBL" id="TDY12391.1"/>
    </source>
</evidence>
<sequence>MKKKKVCILAISLDTGGAERVISLLTKFLIKDYEVTLILLSNNIEYQVPNNIDIICLGERNSLSNKSLFSILKSIAKFIRQYRTLAKQKKFDVIMSFLALPNIINTMVSSRLKHQPKIIISERCYPSKMYENNGFAMKIAKTFYPMYYNKADVLFSNSIHINLDLKENFGIKIPMEVIYNPIDVNENKRINLRDLVFNKSLNIINSGTVYNTKNQTLILKAMALSSPGEFKLTILGDGELMEDLRLKSKKLNIEGFLILEGKVRDVKSHLLRNDCFVLSSNTEGFPNALLEALSVGLPSISTNCMSGPLEMLNDNEHISIGAGDFFKAKYGILINVNDKVALHKALIYLKRNPDERKRYSNLAFERAKYYSMSKIYGQVKNLINN</sequence>
<dbReference type="Pfam" id="PF00534">
    <property type="entry name" value="Glycos_transf_1"/>
    <property type="match status" value="1"/>
</dbReference>